<organism evidence="2">
    <name type="scientific">Polysiphonia sp</name>
    <dbReference type="NCBI Taxonomy" id="1967842"/>
    <lineage>
        <taxon>Eukaryota</taxon>
        <taxon>Rhodophyta</taxon>
        <taxon>Florideophyceae</taxon>
        <taxon>Rhodymeniophycidae</taxon>
        <taxon>Ceramiales</taxon>
        <taxon>Rhodomelaceae</taxon>
        <taxon>Polysiphonioideae</taxon>
        <taxon>Polysiphonia</taxon>
    </lineage>
</organism>
<feature type="transmembrane region" description="Helical" evidence="1">
    <location>
        <begin position="12"/>
        <end position="30"/>
    </location>
</feature>
<geneLocation type="chloroplast" evidence="2"/>
<gene>
    <name evidence="2" type="primary">orf36b</name>
</gene>
<evidence type="ECO:0000313" key="2">
    <source>
        <dbReference type="EMBL" id="ARW69430.1"/>
    </source>
</evidence>
<name>A0A1Z1MTK6_9FLOR</name>
<keyword evidence="1" id="KW-0812">Transmembrane</keyword>
<evidence type="ECO:0000256" key="1">
    <source>
        <dbReference type="SAM" id="Phobius"/>
    </source>
</evidence>
<reference evidence="2" key="1">
    <citation type="journal article" date="2017" name="J. Phycol.">
        <title>Analysis of chloroplast genomes and a supermatrix inform reclassification of the Rhodomelaceae (Rhodophyta).</title>
        <authorList>
            <person name="Diaz-Tapia P."/>
            <person name="Maggs C.A."/>
            <person name="West J.A."/>
            <person name="Verbruggen H."/>
        </authorList>
    </citation>
    <scope>NUCLEOTIDE SEQUENCE</scope>
    <source>
        <strain evidence="2">PD1760</strain>
    </source>
</reference>
<accession>A0A1Z1MTK6</accession>
<keyword evidence="2" id="KW-0934">Plastid</keyword>
<keyword evidence="1" id="KW-1133">Transmembrane helix</keyword>
<proteinExistence type="predicted"/>
<dbReference type="EMBL" id="MF101456">
    <property type="protein sequence ID" value="ARW69430.1"/>
    <property type="molecule type" value="Genomic_DNA"/>
</dbReference>
<protein>
    <submittedName>
        <fullName evidence="2">Uncharacterized protein</fullName>
    </submittedName>
</protein>
<keyword evidence="1" id="KW-0472">Membrane</keyword>
<dbReference type="AlphaFoldDB" id="A0A1Z1MTK6"/>
<keyword evidence="2" id="KW-0150">Chloroplast</keyword>
<sequence>MIKYLKCEVSISNIVIMIYLKFCLLLLLYSDGYRKL</sequence>